<dbReference type="SUPFAM" id="SSF52540">
    <property type="entry name" value="P-loop containing nucleoside triphosphate hydrolases"/>
    <property type="match status" value="1"/>
</dbReference>
<keyword evidence="2" id="KW-1185">Reference proteome</keyword>
<evidence type="ECO:0000313" key="2">
    <source>
        <dbReference type="Proteomes" id="UP000321903"/>
    </source>
</evidence>
<accession>A0A5C7A799</accession>
<organism evidence="1 2">
    <name type="scientific">Psychrobacter frigidicola</name>
    <dbReference type="NCBI Taxonomy" id="45611"/>
    <lineage>
        <taxon>Bacteria</taxon>
        <taxon>Pseudomonadati</taxon>
        <taxon>Pseudomonadota</taxon>
        <taxon>Gammaproteobacteria</taxon>
        <taxon>Moraxellales</taxon>
        <taxon>Moraxellaceae</taxon>
        <taxon>Psychrobacter</taxon>
    </lineage>
</organism>
<sequence length="1350" mass="157641">MARAKENDFTLSTIRLLRDRVANFCSNPECRKNTIAANLETTDKTTLIGEAAHICAASSGGPRFDPSMSAKDIKSFENGIWLCSVCHKIIDREPMTYPVEVLNSWKVKTETYVREKLGKNLESYEKSNESTLTDEWFENQVRDEITDLGVRYSKTLNIEIDKISNSFQALLRSEKFKEVIFNNFNEIYKILKDFKYDIKRHNLDENGVIKSIDSVLTQLRVSWEDVSSEEIKSISFSNVVEALDKLGPDVEKIIQATNESYSYLNRNNIWDLRGYIEDLKNVDFNIFDNPYLVVYGDAGVGKSHLLADLASNIIYKNNKCILILGQKLNNQDNPWSQILRNELRLDYNEDKLLEIMNDIGKRQKERCLIIIDALNEGQGRYFWNNSLAGFINKFKKYPWVGLVVSVRTEYKDEVLENIKPAIKNNIISEILHEGFEHNVFEAVQGFYKHYKLSLPTEPVLVNEFKNPLFLKIYCEYRSNSKNNEYSISLITQIFDEYLKLVNTRLSHISKFSYRPSINYVKKILLRIAEEFYLNKNSKISYEEAMSFTVETGFKEADVDSFLQALMSENLLLSYKDKNSENEYIYFAFERFLDYLTAENICNSIDDVNNLYKMFMCNSFSVKYEDRILSTGVLSILSVLVPVKFELEFFEILKSDKKYNNYSLGFAFIDSLFWRDRKNIYLDECKIFINNSILCNDELFAEFIDFMYKVSGRENHPFNAIKLHTWLNDMSMPDRDAFWTTHISSQIYETSSIYNSISWAKKSAFSEGLSDSSRKLVGVSLSWLFTSTNIKLRDNATLALVRLLQNKLSIAFEVIDTFKDVNDPYVLERVFASIYGAILSSQQFEGLESICNYLVEDFFAQNEIYPNVLVRDYARNIVEYAQCKEIININDQKLELCRPPYSSEFPINLPTRKQIVEKYHLKSAVKDDSEYRFVGSKIISSMTTEYGAGTGGYGDFGRYVFQSAFRNFKYLNVSNLSNYAVQLIFERYGYDLKKHEDFDKHETTSGDRHTNAIERIGKKYQWIALYEVFARVSDNHKMIYPSTKHGESEIKVWYDGSLDTSIRDIDPTFIAPEKDNLKIIMNPVYDDWNDNFEEWAISSEKLIEPKELILKQHDNQEWFSLQQYITYEQKPSLGENSYSDAYQRVWYKVQAYLIKDSEFNEIVANLNDKNFMGNWMPQPAERYYLFNLEYYWSPLLKMYENPYYGDYGWQDIKQRFDYSSLGKAYACTEEHVWEGGRNSDLAYNLVSPSKLLWQQLNLVNSKYAGAWVNENKEVVLFDASLYGNDKGNLLIRRDKLEELQNKMGYRIIWTVLGEKVAMGKGRDGINKRLEISGLYYYENGEVKGEQNFFIE</sequence>
<dbReference type="Proteomes" id="UP000321903">
    <property type="component" value="Unassembled WGS sequence"/>
</dbReference>
<dbReference type="RefSeq" id="WP_147223093.1">
    <property type="nucleotide sequence ID" value="NZ_CAJGYY010000001.1"/>
</dbReference>
<protein>
    <recommendedName>
        <fullName evidence="3">ATP-binding protein</fullName>
    </recommendedName>
</protein>
<dbReference type="Gene3D" id="3.40.50.300">
    <property type="entry name" value="P-loop containing nucleotide triphosphate hydrolases"/>
    <property type="match status" value="1"/>
</dbReference>
<reference evidence="1 2" key="1">
    <citation type="submission" date="2019-08" db="EMBL/GenBank/DDBJ databases">
        <title>Genome sequence of Psychrobacter frigidicola ACAM304 (type strain).</title>
        <authorList>
            <person name="Bowman J.P."/>
        </authorList>
    </citation>
    <scope>NUCLEOTIDE SEQUENCE [LARGE SCALE GENOMIC DNA]</scope>
    <source>
        <strain evidence="1 2">ACAM 304</strain>
    </source>
</reference>
<evidence type="ECO:0008006" key="3">
    <source>
        <dbReference type="Google" id="ProtNLM"/>
    </source>
</evidence>
<gene>
    <name evidence="1" type="ORF">ES754_06480</name>
</gene>
<proteinExistence type="predicted"/>
<name>A0A5C7A799_9GAMM</name>
<evidence type="ECO:0000313" key="1">
    <source>
        <dbReference type="EMBL" id="TXD98540.1"/>
    </source>
</evidence>
<comment type="caution">
    <text evidence="1">The sequence shown here is derived from an EMBL/GenBank/DDBJ whole genome shotgun (WGS) entry which is preliminary data.</text>
</comment>
<dbReference type="OrthoDB" id="9757917at2"/>
<dbReference type="EMBL" id="VORZ01000001">
    <property type="protein sequence ID" value="TXD98540.1"/>
    <property type="molecule type" value="Genomic_DNA"/>
</dbReference>
<dbReference type="InterPro" id="IPR027417">
    <property type="entry name" value="P-loop_NTPase"/>
</dbReference>